<accession>A0ABR2L279</accession>
<comment type="caution">
    <text evidence="1">The sequence shown here is derived from an EMBL/GenBank/DDBJ whole genome shotgun (WGS) entry which is preliminary data.</text>
</comment>
<dbReference type="EMBL" id="JAPFFF010000002">
    <property type="protein sequence ID" value="KAK8897465.1"/>
    <property type="molecule type" value="Genomic_DNA"/>
</dbReference>
<evidence type="ECO:0000313" key="1">
    <source>
        <dbReference type="EMBL" id="KAK8897465.1"/>
    </source>
</evidence>
<keyword evidence="2" id="KW-1185">Reference proteome</keyword>
<sequence>MISDSPAMSAFIKEIFLKNDKAPFNFGNIQKEISEYNEDPSSNTTKPDNLLAKQHEKRQWISLQHYKEISKKSYSFIRDEDVNLKVAALRSISFLINRKLLEVAKFLAPKIVSNKLNSCNDPLADIVAISAILYKCNKAIPIVRKHIVINKIFLKITIQPKILFHKDQIGGTEIKSIQKELNLGHGDWPYEAWIAFVYCFNKRMSHINIKFDPNNDYSDAKYPITIGEALLVIEKFYPIYRIRCFWENEQRIKRFVGKFSNHRYEILKALIRSFDDADRIVTPLHVFQETYEI</sequence>
<dbReference type="Proteomes" id="UP001470230">
    <property type="component" value="Unassembled WGS sequence"/>
</dbReference>
<protein>
    <submittedName>
        <fullName evidence="1">Uncharacterized protein</fullName>
    </submittedName>
</protein>
<organism evidence="1 2">
    <name type="scientific">Tritrichomonas musculus</name>
    <dbReference type="NCBI Taxonomy" id="1915356"/>
    <lineage>
        <taxon>Eukaryota</taxon>
        <taxon>Metamonada</taxon>
        <taxon>Parabasalia</taxon>
        <taxon>Tritrichomonadida</taxon>
        <taxon>Tritrichomonadidae</taxon>
        <taxon>Tritrichomonas</taxon>
    </lineage>
</organism>
<evidence type="ECO:0000313" key="2">
    <source>
        <dbReference type="Proteomes" id="UP001470230"/>
    </source>
</evidence>
<reference evidence="1 2" key="1">
    <citation type="submission" date="2024-04" db="EMBL/GenBank/DDBJ databases">
        <title>Tritrichomonas musculus Genome.</title>
        <authorList>
            <person name="Alves-Ferreira E."/>
            <person name="Grigg M."/>
            <person name="Lorenzi H."/>
            <person name="Galac M."/>
        </authorList>
    </citation>
    <scope>NUCLEOTIDE SEQUENCE [LARGE SCALE GENOMIC DNA]</scope>
    <source>
        <strain evidence="1 2">EAF2021</strain>
    </source>
</reference>
<proteinExistence type="predicted"/>
<name>A0ABR2L279_9EUKA</name>
<gene>
    <name evidence="1" type="ORF">M9Y10_015415</name>
</gene>